<dbReference type="PANTHER" id="PTHR11365">
    <property type="entry name" value="5-OXOPROLINASE RELATED"/>
    <property type="match status" value="1"/>
</dbReference>
<dbReference type="InterPro" id="IPR043129">
    <property type="entry name" value="ATPase_NBD"/>
</dbReference>
<evidence type="ECO:0000259" key="1">
    <source>
        <dbReference type="Pfam" id="PF01968"/>
    </source>
</evidence>
<dbReference type="InterPro" id="IPR045079">
    <property type="entry name" value="Oxoprolinase-like"/>
</dbReference>
<keyword evidence="4" id="KW-1185">Reference proteome</keyword>
<dbReference type="EMBL" id="CGIH01000025">
    <property type="protein sequence ID" value="CFX45595.1"/>
    <property type="molecule type" value="Genomic_DNA"/>
</dbReference>
<dbReference type="OrthoDB" id="9768323at2"/>
<protein>
    <submittedName>
        <fullName evidence="3">Hydantoinase/oxoprolinase</fullName>
    </submittedName>
</protein>
<dbReference type="InterPro" id="IPR008040">
    <property type="entry name" value="Hydant_A_N"/>
</dbReference>
<evidence type="ECO:0000313" key="3">
    <source>
        <dbReference type="EMBL" id="CFX45595.1"/>
    </source>
</evidence>
<dbReference type="PANTHER" id="PTHR11365:SF2">
    <property type="entry name" value="5-OXOPROLINASE"/>
    <property type="match status" value="1"/>
</dbReference>
<sequence length="564" mass="61381">MLIGIDVGGTFTDGVLFDTQNSRLLNTVKVATCNEDLKSSLLQVLDQLLEGQDAPNIKRVVFSTTLVTNLLATGSAETLALLLIPGPGLPRSAYEIFPHTYFLKGSSDFRGRETEKLDRGEIEARLKDIHTQGISKIAVVGKFSIRNPQHEKEIQTIIAEQYPHIQVALGSETAGQLNFMRRIVTCYYTLMSQSAWENFVLEIEAALTKRHLQHAQIDILKADGGTMSLANSVKYPCETIFSGPAASTMGAMALADKGKTAVVLDIGGTTTDISLLLDGQPLYASCGAAINGHYSHISAFSTRSLPLGGDSPIVLTPDRQIAISPQRSDVAACFGGQGPTVIDVFNCKYNLGIGNPSQSEARLKSLSESSDLDMPGILVSAEEAVMDKLMTALQEMAQDWENEPAYRVWEIVHNRRFEIEEIVGIGAAAAVIVPKLAERMQVKALIHEYSPVANAIGAAIARPTLTLNLHVDTQNAYYTTDIDGIGGNLSMARTMQMEDAHNLARELLTQIAAGKEMDSYVEDAEVFRAEQFNIIRTWDTQGKIFTIGIQIKPGFIAEYKEGSL</sequence>
<dbReference type="GO" id="GO:0006749">
    <property type="term" value="P:glutathione metabolic process"/>
    <property type="evidence" value="ECO:0007669"/>
    <property type="project" value="TreeGrafter"/>
</dbReference>
<feature type="domain" description="Hydantoinase A/oxoprolinase" evidence="1">
    <location>
        <begin position="194"/>
        <end position="463"/>
    </location>
</feature>
<dbReference type="Proteomes" id="UP000045545">
    <property type="component" value="Unassembled WGS sequence"/>
</dbReference>
<feature type="domain" description="Hydantoinase/oxoprolinase N-terminal" evidence="2">
    <location>
        <begin position="3"/>
        <end position="160"/>
    </location>
</feature>
<evidence type="ECO:0000259" key="2">
    <source>
        <dbReference type="Pfam" id="PF05378"/>
    </source>
</evidence>
<accession>A0A0E4GDE7</accession>
<gene>
    <name evidence="3" type="ORF">1252</name>
</gene>
<dbReference type="SUPFAM" id="SSF53067">
    <property type="entry name" value="Actin-like ATPase domain"/>
    <property type="match status" value="1"/>
</dbReference>
<dbReference type="RefSeq" id="WP_046496669.1">
    <property type="nucleotide sequence ID" value="NZ_CGIH01000025.1"/>
</dbReference>
<dbReference type="AlphaFoldDB" id="A0A0E4GDE7"/>
<reference evidence="3 4" key="1">
    <citation type="submission" date="2015-03" db="EMBL/GenBank/DDBJ databases">
        <authorList>
            <person name="Murphy D."/>
        </authorList>
    </citation>
    <scope>NUCLEOTIDE SEQUENCE [LARGE SCALE GENOMIC DNA]</scope>
    <source>
        <strain evidence="3 4">OL-4</strain>
    </source>
</reference>
<dbReference type="InterPro" id="IPR002821">
    <property type="entry name" value="Hydantoinase_A"/>
</dbReference>
<proteinExistence type="predicted"/>
<organism evidence="3 4">
    <name type="scientific">Syntrophomonas zehnderi OL-4</name>
    <dbReference type="NCBI Taxonomy" id="690567"/>
    <lineage>
        <taxon>Bacteria</taxon>
        <taxon>Bacillati</taxon>
        <taxon>Bacillota</taxon>
        <taxon>Clostridia</taxon>
        <taxon>Eubacteriales</taxon>
        <taxon>Syntrophomonadaceae</taxon>
        <taxon>Syntrophomonas</taxon>
    </lineage>
</organism>
<dbReference type="Pfam" id="PF01968">
    <property type="entry name" value="Hydantoinase_A"/>
    <property type="match status" value="1"/>
</dbReference>
<name>A0A0E4GDE7_9FIRM</name>
<evidence type="ECO:0000313" key="4">
    <source>
        <dbReference type="Proteomes" id="UP000045545"/>
    </source>
</evidence>
<dbReference type="GO" id="GO:0017168">
    <property type="term" value="F:5-oxoprolinase (ATP-hydrolyzing) activity"/>
    <property type="evidence" value="ECO:0007669"/>
    <property type="project" value="TreeGrafter"/>
</dbReference>
<dbReference type="STRING" id="690567.1252"/>
<dbReference type="Pfam" id="PF05378">
    <property type="entry name" value="Hydant_A_N"/>
    <property type="match status" value="1"/>
</dbReference>
<dbReference type="GO" id="GO:0005829">
    <property type="term" value="C:cytosol"/>
    <property type="evidence" value="ECO:0007669"/>
    <property type="project" value="TreeGrafter"/>
</dbReference>